<dbReference type="PANTHER" id="PTHR22835:SF517">
    <property type="entry name" value="GDSL-LIKE LIPASE_ACYLHYDROLASE FAMILY PROTEIN, EXPRESSED"/>
    <property type="match status" value="1"/>
</dbReference>
<dbReference type="Proteomes" id="UP000541444">
    <property type="component" value="Unassembled WGS sequence"/>
</dbReference>
<dbReference type="GO" id="GO:0016788">
    <property type="term" value="F:hydrolase activity, acting on ester bonds"/>
    <property type="evidence" value="ECO:0007669"/>
    <property type="project" value="InterPro"/>
</dbReference>
<proteinExistence type="inferred from homology"/>
<dbReference type="OrthoDB" id="1600564at2759"/>
<evidence type="ECO:0000313" key="4">
    <source>
        <dbReference type="Proteomes" id="UP000541444"/>
    </source>
</evidence>
<dbReference type="PANTHER" id="PTHR22835">
    <property type="entry name" value="ZINC FINGER FYVE DOMAIN CONTAINING PROTEIN"/>
    <property type="match status" value="1"/>
</dbReference>
<keyword evidence="2" id="KW-0325">Glycoprotein</keyword>
<dbReference type="AlphaFoldDB" id="A0A7J7L5Z1"/>
<keyword evidence="4" id="KW-1185">Reference proteome</keyword>
<dbReference type="EMBL" id="JACGCM010002618">
    <property type="protein sequence ID" value="KAF6138002.1"/>
    <property type="molecule type" value="Genomic_DNA"/>
</dbReference>
<comment type="similarity">
    <text evidence="1">Belongs to the 'GDSL' lipolytic enzyme family.</text>
</comment>
<evidence type="ECO:0000256" key="1">
    <source>
        <dbReference type="ARBA" id="ARBA00008668"/>
    </source>
</evidence>
<evidence type="ECO:0000256" key="2">
    <source>
        <dbReference type="ARBA" id="ARBA00023180"/>
    </source>
</evidence>
<evidence type="ECO:0000313" key="3">
    <source>
        <dbReference type="EMBL" id="KAF6138002.1"/>
    </source>
</evidence>
<dbReference type="InterPro" id="IPR001087">
    <property type="entry name" value="GDSL"/>
</dbReference>
<organism evidence="3 4">
    <name type="scientific">Kingdonia uniflora</name>
    <dbReference type="NCBI Taxonomy" id="39325"/>
    <lineage>
        <taxon>Eukaryota</taxon>
        <taxon>Viridiplantae</taxon>
        <taxon>Streptophyta</taxon>
        <taxon>Embryophyta</taxon>
        <taxon>Tracheophyta</taxon>
        <taxon>Spermatophyta</taxon>
        <taxon>Magnoliopsida</taxon>
        <taxon>Ranunculales</taxon>
        <taxon>Circaeasteraceae</taxon>
        <taxon>Kingdonia</taxon>
    </lineage>
</organism>
<comment type="caution">
    <text evidence="3">The sequence shown here is derived from an EMBL/GenBank/DDBJ whole genome shotgun (WGS) entry which is preliminary data.</text>
</comment>
<reference evidence="3 4" key="1">
    <citation type="journal article" date="2020" name="IScience">
        <title>Genome Sequencing of the Endangered Kingdonia uniflora (Circaeasteraceae, Ranunculales) Reveals Potential Mechanisms of Evolutionary Specialization.</title>
        <authorList>
            <person name="Sun Y."/>
            <person name="Deng T."/>
            <person name="Zhang A."/>
            <person name="Moore M.J."/>
            <person name="Landis J.B."/>
            <person name="Lin N."/>
            <person name="Zhang H."/>
            <person name="Zhang X."/>
            <person name="Huang J."/>
            <person name="Zhang X."/>
            <person name="Sun H."/>
            <person name="Wang H."/>
        </authorList>
    </citation>
    <scope>NUCLEOTIDE SEQUENCE [LARGE SCALE GENOMIC DNA]</scope>
    <source>
        <strain evidence="3">TB1705</strain>
        <tissue evidence="3">Leaf</tissue>
    </source>
</reference>
<accession>A0A7J7L5Z1</accession>
<dbReference type="Gene3D" id="3.40.50.1110">
    <property type="entry name" value="SGNH hydrolase"/>
    <property type="match status" value="1"/>
</dbReference>
<sequence>MDLVPLVIQKIKETVGKLIELGATRLIVPGGLPNGCAPAVLTQSVSSGADKSEYDKYGCLTSANKIADYHNTLLQQALTELRTTYPHAVILYADDYTSFFNLIKNADDFGFKKQNLLKACCGTEGAYNYNFFNICRDRGSGISFKVCSNPDRRLSWDGVHLTQKAEGIIHNLFPKLNELDL</sequence>
<gene>
    <name evidence="3" type="ORF">GIB67_041875</name>
</gene>
<dbReference type="Pfam" id="PF00657">
    <property type="entry name" value="Lipase_GDSL"/>
    <property type="match status" value="1"/>
</dbReference>
<dbReference type="InterPro" id="IPR036514">
    <property type="entry name" value="SGNH_hydro_sf"/>
</dbReference>
<name>A0A7J7L5Z1_9MAGN</name>
<protein>
    <submittedName>
        <fullName evidence="3">Uncharacterized protein</fullName>
    </submittedName>
</protein>